<organism evidence="2 3">
    <name type="scientific">Eimeria mitis</name>
    <dbReference type="NCBI Taxonomy" id="44415"/>
    <lineage>
        <taxon>Eukaryota</taxon>
        <taxon>Sar</taxon>
        <taxon>Alveolata</taxon>
        <taxon>Apicomplexa</taxon>
        <taxon>Conoidasida</taxon>
        <taxon>Coccidia</taxon>
        <taxon>Eucoccidiorida</taxon>
        <taxon>Eimeriorina</taxon>
        <taxon>Eimeriidae</taxon>
        <taxon>Eimeria</taxon>
    </lineage>
</organism>
<keyword evidence="3" id="KW-1185">Reference proteome</keyword>
<evidence type="ECO:0000313" key="3">
    <source>
        <dbReference type="Proteomes" id="UP000030744"/>
    </source>
</evidence>
<dbReference type="OrthoDB" id="346285at2759"/>
<reference evidence="2" key="1">
    <citation type="submission" date="2013-10" db="EMBL/GenBank/DDBJ databases">
        <title>Genomic analysis of the causative agents of coccidiosis in chickens.</title>
        <authorList>
            <person name="Reid A.J."/>
            <person name="Blake D."/>
            <person name="Billington K."/>
            <person name="Browne H."/>
            <person name="Dunn M."/>
            <person name="Hung S."/>
            <person name="Kawahara F."/>
            <person name="Miranda-Saavedra D."/>
            <person name="Mourier T."/>
            <person name="Nagra H."/>
            <person name="Otto T.D."/>
            <person name="Rawlings N."/>
            <person name="Sanchez A."/>
            <person name="Sanders M."/>
            <person name="Subramaniam C."/>
            <person name="Tay Y."/>
            <person name="Dear P."/>
            <person name="Doerig C."/>
            <person name="Gruber A."/>
            <person name="Parkinson J."/>
            <person name="Shirley M."/>
            <person name="Wan K.L."/>
            <person name="Berriman M."/>
            <person name="Tomley F."/>
            <person name="Pain A."/>
        </authorList>
    </citation>
    <scope>NUCLEOTIDE SEQUENCE [LARGE SCALE GENOMIC DNA]</scope>
    <source>
        <strain evidence="2">Houghton</strain>
    </source>
</reference>
<protein>
    <submittedName>
        <fullName evidence="2">Uncharacterized protein</fullName>
    </submittedName>
</protein>
<evidence type="ECO:0000313" key="2">
    <source>
        <dbReference type="EMBL" id="CDJ28389.1"/>
    </source>
</evidence>
<evidence type="ECO:0000256" key="1">
    <source>
        <dbReference type="SAM" id="MobiDB-lite"/>
    </source>
</evidence>
<accession>U6JSK9</accession>
<proteinExistence type="predicted"/>
<dbReference type="Proteomes" id="UP000030744">
    <property type="component" value="Unassembled WGS sequence"/>
</dbReference>
<reference evidence="2" key="2">
    <citation type="submission" date="2013-10" db="EMBL/GenBank/DDBJ databases">
        <authorList>
            <person name="Aslett M."/>
        </authorList>
    </citation>
    <scope>NUCLEOTIDE SEQUENCE [LARGE SCALE GENOMIC DNA]</scope>
    <source>
        <strain evidence="2">Houghton</strain>
    </source>
</reference>
<gene>
    <name evidence="2" type="ORF">EMH_0001170</name>
</gene>
<dbReference type="GeneID" id="25375192"/>
<dbReference type="AlphaFoldDB" id="U6JSK9"/>
<dbReference type="VEuPathDB" id="ToxoDB:EMH_0001170"/>
<feature type="region of interest" description="Disordered" evidence="1">
    <location>
        <begin position="323"/>
        <end position="352"/>
    </location>
</feature>
<name>U6JSK9_9EIME</name>
<dbReference type="EMBL" id="HG681346">
    <property type="protein sequence ID" value="CDJ28389.1"/>
    <property type="molecule type" value="Genomic_DNA"/>
</dbReference>
<dbReference type="RefSeq" id="XP_013350963.1">
    <property type="nucleotide sequence ID" value="XM_013495509.1"/>
</dbReference>
<sequence>MGRHRTHVTETIQGPPNSRSVLLAGAQSVLETTAARIRNEVASLDGDLLEEKLLLLQQLDHLEATLSLLERILPLGSTGDVKELPPEELCEACRHLNMAVHTMLALAPKFREATSHRLVKQLGSGTTSIFDCFSRRRPPVELSPEKRKSRIRVQLDKLEKQHEDCLLDLLLSFEHLTTAEVIPPPDAPPRCAEGSRYVLSGQAKLHQSHAMVCQLLLEEDDLLLPILEWQLGAAASDFAVARAVLDRLPRPQEPANPSVSSRKAYESPTIYSDCSYACGSIRASSPSCSSLPNLGALGPCDLCNSGANLTQLQTPASDRYTYMASDGAGRNESDKSSRNLSLGDAQLPMREPSETERVIKSANPALSPVNYNAFLPRSKEHLVSLPHVGLTRGDLTTVRLRTKNGLEIITCQIASGYSLIAIQNCTDKPYISGDAAQTAASDGQEAERDG</sequence>